<feature type="domain" description="Metallo-beta-lactamase" evidence="1">
    <location>
        <begin position="8"/>
        <end position="197"/>
    </location>
</feature>
<accession>A0ABD2PZN4</accession>
<proteinExistence type="predicted"/>
<keyword evidence="3" id="KW-1185">Reference proteome</keyword>
<evidence type="ECO:0000259" key="1">
    <source>
        <dbReference type="Pfam" id="PF12706"/>
    </source>
</evidence>
<sequence length="206" mass="23436">MFGFVRYRPSPCDVSELPPIDAILISHNHHDHLDMPSLEALGKKFPNALWCVPNGDLDLVSKRLQHVLPKNTKPNVSQFTWWQSHKLTKDNGNSTLELVFTPTQHWSGRNLIKGRCKSLWGSWAMLGSKHRAWHAGDTGYCSVFKEIGSHLGPFDLAAIPIGSYHPRWYLKYQHVDPQEAVKIHSDIKATFSLGVHWGTFAFTWEA</sequence>
<protein>
    <recommendedName>
        <fullName evidence="1">Metallo-beta-lactamase domain-containing protein</fullName>
    </recommendedName>
</protein>
<dbReference type="InterPro" id="IPR036866">
    <property type="entry name" value="RibonucZ/Hydroxyglut_hydro"/>
</dbReference>
<dbReference type="Gene3D" id="3.60.15.10">
    <property type="entry name" value="Ribonuclease Z/Hydroxyacylglutathione hydrolase-like"/>
    <property type="match status" value="1"/>
</dbReference>
<dbReference type="Proteomes" id="UP001626550">
    <property type="component" value="Unassembled WGS sequence"/>
</dbReference>
<evidence type="ECO:0000313" key="2">
    <source>
        <dbReference type="EMBL" id="KAL3311316.1"/>
    </source>
</evidence>
<evidence type="ECO:0000313" key="3">
    <source>
        <dbReference type="Proteomes" id="UP001626550"/>
    </source>
</evidence>
<feature type="non-terminal residue" evidence="2">
    <location>
        <position position="206"/>
    </location>
</feature>
<dbReference type="PANTHER" id="PTHR15032">
    <property type="entry name" value="N-ACYL-PHOSPHATIDYLETHANOLAMINE-HYDROLYZING PHOSPHOLIPASE D"/>
    <property type="match status" value="1"/>
</dbReference>
<dbReference type="AlphaFoldDB" id="A0ABD2PZN4"/>
<comment type="caution">
    <text evidence="2">The sequence shown here is derived from an EMBL/GenBank/DDBJ whole genome shotgun (WGS) entry which is preliminary data.</text>
</comment>
<dbReference type="InterPro" id="IPR001279">
    <property type="entry name" value="Metallo-B-lactamas"/>
</dbReference>
<name>A0ABD2PZN4_9PLAT</name>
<dbReference type="EMBL" id="JBJKFK010002294">
    <property type="protein sequence ID" value="KAL3311316.1"/>
    <property type="molecule type" value="Genomic_DNA"/>
</dbReference>
<dbReference type="SUPFAM" id="SSF56281">
    <property type="entry name" value="Metallo-hydrolase/oxidoreductase"/>
    <property type="match status" value="1"/>
</dbReference>
<dbReference type="Pfam" id="PF12706">
    <property type="entry name" value="Lactamase_B_2"/>
    <property type="match status" value="1"/>
</dbReference>
<gene>
    <name evidence="2" type="ORF">Ciccas_010102</name>
</gene>
<organism evidence="2 3">
    <name type="scientific">Cichlidogyrus casuarinus</name>
    <dbReference type="NCBI Taxonomy" id="1844966"/>
    <lineage>
        <taxon>Eukaryota</taxon>
        <taxon>Metazoa</taxon>
        <taxon>Spiralia</taxon>
        <taxon>Lophotrochozoa</taxon>
        <taxon>Platyhelminthes</taxon>
        <taxon>Monogenea</taxon>
        <taxon>Monopisthocotylea</taxon>
        <taxon>Dactylogyridea</taxon>
        <taxon>Ancyrocephalidae</taxon>
        <taxon>Cichlidogyrus</taxon>
    </lineage>
</organism>
<reference evidence="2 3" key="1">
    <citation type="submission" date="2024-11" db="EMBL/GenBank/DDBJ databases">
        <title>Adaptive evolution of stress response genes in parasites aligns with host niche diversity.</title>
        <authorList>
            <person name="Hahn C."/>
            <person name="Resl P."/>
        </authorList>
    </citation>
    <scope>NUCLEOTIDE SEQUENCE [LARGE SCALE GENOMIC DNA]</scope>
    <source>
        <strain evidence="2">EGGRZ-B1_66</strain>
        <tissue evidence="2">Body</tissue>
    </source>
</reference>
<dbReference type="PANTHER" id="PTHR15032:SF4">
    <property type="entry name" value="N-ACYL-PHOSPHATIDYLETHANOLAMINE-HYDROLYZING PHOSPHOLIPASE D"/>
    <property type="match status" value="1"/>
</dbReference>